<keyword evidence="2 4" id="KW-0732">Signal</keyword>
<comment type="caution">
    <text evidence="7">The sequence shown here is derived from an EMBL/GenBank/DDBJ whole genome shotgun (WGS) entry which is preliminary data.</text>
</comment>
<evidence type="ECO:0000256" key="4">
    <source>
        <dbReference type="SAM" id="SignalP"/>
    </source>
</evidence>
<dbReference type="InterPro" id="IPR029058">
    <property type="entry name" value="AB_hydrolase_fold"/>
</dbReference>
<evidence type="ECO:0000313" key="7">
    <source>
        <dbReference type="EMBL" id="GGG61215.1"/>
    </source>
</evidence>
<keyword evidence="8" id="KW-1185">Reference proteome</keyword>
<dbReference type="GO" id="GO:0016787">
    <property type="term" value="F:hydrolase activity"/>
    <property type="evidence" value="ECO:0007669"/>
    <property type="project" value="UniProtKB-KW"/>
</dbReference>
<proteinExistence type="inferred from homology"/>
<feature type="domain" description="AB hydrolase-1" evidence="5">
    <location>
        <begin position="119"/>
        <end position="295"/>
    </location>
</feature>
<evidence type="ECO:0000256" key="3">
    <source>
        <dbReference type="ARBA" id="ARBA00022801"/>
    </source>
</evidence>
<dbReference type="Gene3D" id="3.40.50.1820">
    <property type="entry name" value="alpha/beta hydrolase"/>
    <property type="match status" value="1"/>
</dbReference>
<reference evidence="7" key="1">
    <citation type="journal article" date="2014" name="Int. J. Syst. Evol. Microbiol.">
        <title>Complete genome sequence of Corynebacterium casei LMG S-19264T (=DSM 44701T), isolated from a smear-ripened cheese.</title>
        <authorList>
            <consortium name="US DOE Joint Genome Institute (JGI-PGF)"/>
            <person name="Walter F."/>
            <person name="Albersmeier A."/>
            <person name="Kalinowski J."/>
            <person name="Ruckert C."/>
        </authorList>
    </citation>
    <scope>NUCLEOTIDE SEQUENCE</scope>
    <source>
        <strain evidence="7">CGMCC 1.12187</strain>
    </source>
</reference>
<gene>
    <name evidence="7" type="ORF">GCM10011374_25250</name>
</gene>
<feature type="signal peptide" evidence="4">
    <location>
        <begin position="1"/>
        <end position="35"/>
    </location>
</feature>
<dbReference type="Pfam" id="PF08386">
    <property type="entry name" value="Abhydrolase_4"/>
    <property type="match status" value="1"/>
</dbReference>
<dbReference type="Proteomes" id="UP000638848">
    <property type="component" value="Unassembled WGS sequence"/>
</dbReference>
<comment type="similarity">
    <text evidence="1">Belongs to the peptidase S33 family.</text>
</comment>
<organism evidence="7 8">
    <name type="scientific">Kocuria dechangensis</name>
    <dbReference type="NCBI Taxonomy" id="1176249"/>
    <lineage>
        <taxon>Bacteria</taxon>
        <taxon>Bacillati</taxon>
        <taxon>Actinomycetota</taxon>
        <taxon>Actinomycetes</taxon>
        <taxon>Micrococcales</taxon>
        <taxon>Micrococcaceae</taxon>
        <taxon>Kocuria</taxon>
    </lineage>
</organism>
<evidence type="ECO:0000313" key="8">
    <source>
        <dbReference type="Proteomes" id="UP000638848"/>
    </source>
</evidence>
<dbReference type="PANTHER" id="PTHR43248:SF29">
    <property type="entry name" value="TRIPEPTIDYL AMINOPEPTIDASE"/>
    <property type="match status" value="1"/>
</dbReference>
<name>A0A917GY27_9MICC</name>
<keyword evidence="3 7" id="KW-0378">Hydrolase</keyword>
<feature type="domain" description="Peptidase S33 tripeptidyl aminopeptidase-like C-terminal" evidence="6">
    <location>
        <begin position="427"/>
        <end position="528"/>
    </location>
</feature>
<dbReference type="Pfam" id="PF00561">
    <property type="entry name" value="Abhydrolase_1"/>
    <property type="match status" value="1"/>
</dbReference>
<dbReference type="InterPro" id="IPR013595">
    <property type="entry name" value="Pept_S33_TAP-like_C"/>
</dbReference>
<evidence type="ECO:0000259" key="5">
    <source>
        <dbReference type="Pfam" id="PF00561"/>
    </source>
</evidence>
<evidence type="ECO:0000259" key="6">
    <source>
        <dbReference type="Pfam" id="PF08386"/>
    </source>
</evidence>
<protein>
    <submittedName>
        <fullName evidence="7">Alpha/beta hydrolase</fullName>
    </submittedName>
</protein>
<dbReference type="EMBL" id="BMEQ01000013">
    <property type="protein sequence ID" value="GGG61215.1"/>
    <property type="molecule type" value="Genomic_DNA"/>
</dbReference>
<dbReference type="PROSITE" id="PS51257">
    <property type="entry name" value="PROKAR_LIPOPROTEIN"/>
    <property type="match status" value="1"/>
</dbReference>
<dbReference type="PANTHER" id="PTHR43248">
    <property type="entry name" value="2-SUCCINYL-6-HYDROXY-2,4-CYCLOHEXADIENE-1-CARBOXYLATE SYNTHASE"/>
    <property type="match status" value="1"/>
</dbReference>
<feature type="chain" id="PRO_5038634803" evidence="4">
    <location>
        <begin position="36"/>
        <end position="529"/>
    </location>
</feature>
<evidence type="ECO:0000256" key="1">
    <source>
        <dbReference type="ARBA" id="ARBA00010088"/>
    </source>
</evidence>
<dbReference type="RefSeq" id="WP_188537740.1">
    <property type="nucleotide sequence ID" value="NZ_BMEQ01000013.1"/>
</dbReference>
<reference evidence="7" key="2">
    <citation type="submission" date="2020-09" db="EMBL/GenBank/DDBJ databases">
        <authorList>
            <person name="Sun Q."/>
            <person name="Zhou Y."/>
        </authorList>
    </citation>
    <scope>NUCLEOTIDE SEQUENCE</scope>
    <source>
        <strain evidence="7">CGMCC 1.12187</strain>
    </source>
</reference>
<dbReference type="AlphaFoldDB" id="A0A917GY27"/>
<sequence>MSRCPARLRHAPSRAAALLAAAALLLTGCSSPGSGATAEAPSGGASGAVVDGVPAELEGYYTQTVAWEDCEFERAAAGADEDLQCAEVEVPLDYDDPAGESTTVVMARLPAGGESRGSLLLNPGGPGASGVDAMLDAEYMVTGDVRDAYDVVGFDPRGVGRSAGIECLDDAELDAWRAEPAFDPDAQPVDDVREQYQEIGERCVQNSGGIVAEMDTASAARDMDVLRAVLGEEKTHYLGFSYGTHLGAAYAELFPQRAGRLVLDGGVDPTLSNMDATTDQAAGFEDNLRHWVEVCQREYRDCAVGDGTVDQGVARVQELIGSVEEQDVTGPDGRPVTATNVVEGILSPLYSTSTYPALDEALKKAGEGDYSMLMSLSDATHGRGPGGEYANNTTLAFTAVTCLDRSAEGVTDEQMDRHQEELEEVAPTFGPYLGYGEAACQGWPVDPPAEQAPIDAEGSDPLLVIGTTHDPATPYEWSRALVDQLDSAALLTHDSYGHTAYTSGNRCVQDAVEAYLLDGELPAEGTTCS</sequence>
<dbReference type="SUPFAM" id="SSF53474">
    <property type="entry name" value="alpha/beta-Hydrolases"/>
    <property type="match status" value="1"/>
</dbReference>
<accession>A0A917GY27</accession>
<dbReference type="InterPro" id="IPR051601">
    <property type="entry name" value="Serine_prot/Carboxylest_S33"/>
</dbReference>
<evidence type="ECO:0000256" key="2">
    <source>
        <dbReference type="ARBA" id="ARBA00022729"/>
    </source>
</evidence>
<dbReference type="InterPro" id="IPR000073">
    <property type="entry name" value="AB_hydrolase_1"/>
</dbReference>